<evidence type="ECO:0000313" key="2">
    <source>
        <dbReference type="Proteomes" id="UP001501081"/>
    </source>
</evidence>
<comment type="caution">
    <text evidence="1">The sequence shown here is derived from an EMBL/GenBank/DDBJ whole genome shotgun (WGS) entry which is preliminary data.</text>
</comment>
<reference evidence="2" key="1">
    <citation type="journal article" date="2019" name="Int. J. Syst. Evol. Microbiol.">
        <title>The Global Catalogue of Microorganisms (GCM) 10K type strain sequencing project: providing services to taxonomists for standard genome sequencing and annotation.</title>
        <authorList>
            <consortium name="The Broad Institute Genomics Platform"/>
            <consortium name="The Broad Institute Genome Sequencing Center for Infectious Disease"/>
            <person name="Wu L."/>
            <person name="Ma J."/>
        </authorList>
    </citation>
    <scope>NUCLEOTIDE SEQUENCE [LARGE SCALE GENOMIC DNA]</scope>
    <source>
        <strain evidence="2">JCM 17338</strain>
    </source>
</reference>
<keyword evidence="2" id="KW-1185">Reference proteome</keyword>
<organism evidence="1 2">
    <name type="scientific">Pedobacter ginsengiterrae</name>
    <dbReference type="NCBI Taxonomy" id="871696"/>
    <lineage>
        <taxon>Bacteria</taxon>
        <taxon>Pseudomonadati</taxon>
        <taxon>Bacteroidota</taxon>
        <taxon>Sphingobacteriia</taxon>
        <taxon>Sphingobacteriales</taxon>
        <taxon>Sphingobacteriaceae</taxon>
        <taxon>Pedobacter</taxon>
    </lineage>
</organism>
<evidence type="ECO:0000313" key="1">
    <source>
        <dbReference type="EMBL" id="GAA3952604.1"/>
    </source>
</evidence>
<protein>
    <submittedName>
        <fullName evidence="1">Uncharacterized protein</fullName>
    </submittedName>
</protein>
<dbReference type="Proteomes" id="UP001501081">
    <property type="component" value="Unassembled WGS sequence"/>
</dbReference>
<accession>A0ABP7NRD6</accession>
<proteinExistence type="predicted"/>
<sequence>MKNNIYIAFFCLFFLACKKDIPAPDVIKLEVYSTKIKYTNHNEPDILYWYLRSATKGGYFYITSTRDIKDFTPYKFTYSTQLPNDLRNKSVIKTIVVWINQLNGDMFSDITGKNPTDNIQE</sequence>
<gene>
    <name evidence="1" type="ORF">GCM10022246_03590</name>
</gene>
<dbReference type="EMBL" id="BAABAK010000001">
    <property type="protein sequence ID" value="GAA3952604.1"/>
    <property type="molecule type" value="Genomic_DNA"/>
</dbReference>
<dbReference type="RefSeq" id="WP_316758073.1">
    <property type="nucleotide sequence ID" value="NZ_BAABAK010000001.1"/>
</dbReference>
<name>A0ABP7NRD6_9SPHI</name>
<dbReference type="PROSITE" id="PS51257">
    <property type="entry name" value="PROKAR_LIPOPROTEIN"/>
    <property type="match status" value="1"/>
</dbReference>